<evidence type="ECO:0000313" key="2">
    <source>
        <dbReference type="Proteomes" id="UP001281147"/>
    </source>
</evidence>
<proteinExistence type="predicted"/>
<dbReference type="Proteomes" id="UP001281147">
    <property type="component" value="Unassembled WGS sequence"/>
</dbReference>
<dbReference type="EMBL" id="JAUTXU010000165">
    <property type="protein sequence ID" value="KAK3702109.1"/>
    <property type="molecule type" value="Genomic_DNA"/>
</dbReference>
<organism evidence="1 2">
    <name type="scientific">Vermiconidia calcicola</name>
    <dbReference type="NCBI Taxonomy" id="1690605"/>
    <lineage>
        <taxon>Eukaryota</taxon>
        <taxon>Fungi</taxon>
        <taxon>Dikarya</taxon>
        <taxon>Ascomycota</taxon>
        <taxon>Pezizomycotina</taxon>
        <taxon>Dothideomycetes</taxon>
        <taxon>Dothideomycetidae</taxon>
        <taxon>Mycosphaerellales</taxon>
        <taxon>Extremaceae</taxon>
        <taxon>Vermiconidia</taxon>
    </lineage>
</organism>
<accession>A0ACC3MRL0</accession>
<reference evidence="1" key="1">
    <citation type="submission" date="2023-07" db="EMBL/GenBank/DDBJ databases">
        <title>Black Yeasts Isolated from many extreme environments.</title>
        <authorList>
            <person name="Coleine C."/>
            <person name="Stajich J.E."/>
            <person name="Selbmann L."/>
        </authorList>
    </citation>
    <scope>NUCLEOTIDE SEQUENCE</scope>
    <source>
        <strain evidence="1">CCFEE 5714</strain>
    </source>
</reference>
<name>A0ACC3MRL0_9PEZI</name>
<comment type="caution">
    <text evidence="1">The sequence shown here is derived from an EMBL/GenBank/DDBJ whole genome shotgun (WGS) entry which is preliminary data.</text>
</comment>
<keyword evidence="2" id="KW-1185">Reference proteome</keyword>
<gene>
    <name evidence="1" type="ORF">LTR37_015084</name>
</gene>
<sequence>MAENDADNDLRKDIRKCIGPDKEYAEGLTTSFDAGKMAGVIQQLSEDRDKYEEKCRDLEHLNRTLQREKTELVKESANKSAEAEKERKMVADGYEQVCSELRENNSQLKEENSKLKEENSQLKGEDSQLKEESSQLKASVQSSKVSLKGKQEDYDRQCAELEDATCTYDQRIEALTTNTKRSQALWEDLARQVTDTRDPYQALVDRYEQERSRSGTSAQYWKTLYDGKCQELKNTIRTYDGGIETLTAAWKRSETSTKHWKTLYDGKRQLLKWYIGADELIYA</sequence>
<protein>
    <submittedName>
        <fullName evidence="1">Uncharacterized protein</fullName>
    </submittedName>
</protein>
<evidence type="ECO:0000313" key="1">
    <source>
        <dbReference type="EMBL" id="KAK3702109.1"/>
    </source>
</evidence>